<evidence type="ECO:0000256" key="1">
    <source>
        <dbReference type="SAM" id="MobiDB-lite"/>
    </source>
</evidence>
<dbReference type="Proteomes" id="UP000271162">
    <property type="component" value="Unassembled WGS sequence"/>
</dbReference>
<evidence type="ECO:0000313" key="4">
    <source>
        <dbReference type="WBParaSite" id="NBR_0001721801-mRNA-1"/>
    </source>
</evidence>
<keyword evidence="3" id="KW-1185">Reference proteome</keyword>
<reference evidence="4" key="1">
    <citation type="submission" date="2017-02" db="UniProtKB">
        <authorList>
            <consortium name="WormBaseParasite"/>
        </authorList>
    </citation>
    <scope>IDENTIFICATION</scope>
</reference>
<accession>A0A0N4YJR0</accession>
<dbReference type="AlphaFoldDB" id="A0A0N4YJR0"/>
<evidence type="ECO:0000313" key="2">
    <source>
        <dbReference type="EMBL" id="VDL80832.1"/>
    </source>
</evidence>
<reference evidence="2 3" key="2">
    <citation type="submission" date="2018-11" db="EMBL/GenBank/DDBJ databases">
        <authorList>
            <consortium name="Pathogen Informatics"/>
        </authorList>
    </citation>
    <scope>NUCLEOTIDE SEQUENCE [LARGE SCALE GENOMIC DNA]</scope>
</reference>
<name>A0A0N4YJR0_NIPBR</name>
<feature type="region of interest" description="Disordered" evidence="1">
    <location>
        <begin position="34"/>
        <end position="59"/>
    </location>
</feature>
<proteinExistence type="predicted"/>
<sequence>MMTGRPMEKHGTSHCSMMRRICVKTTASVVTNAHSKSPVCDGSMRGSSMQGRHRGVPELVHNVRAKLSRSKKDNIEGQAREP</sequence>
<dbReference type="EMBL" id="UYSL01022623">
    <property type="protein sequence ID" value="VDL80832.1"/>
    <property type="molecule type" value="Genomic_DNA"/>
</dbReference>
<gene>
    <name evidence="2" type="ORF">NBR_LOCUS17219</name>
</gene>
<evidence type="ECO:0000313" key="3">
    <source>
        <dbReference type="Proteomes" id="UP000271162"/>
    </source>
</evidence>
<organism evidence="4">
    <name type="scientific">Nippostrongylus brasiliensis</name>
    <name type="common">Rat hookworm</name>
    <dbReference type="NCBI Taxonomy" id="27835"/>
    <lineage>
        <taxon>Eukaryota</taxon>
        <taxon>Metazoa</taxon>
        <taxon>Ecdysozoa</taxon>
        <taxon>Nematoda</taxon>
        <taxon>Chromadorea</taxon>
        <taxon>Rhabditida</taxon>
        <taxon>Rhabditina</taxon>
        <taxon>Rhabditomorpha</taxon>
        <taxon>Strongyloidea</taxon>
        <taxon>Heligmosomidae</taxon>
        <taxon>Nippostrongylus</taxon>
    </lineage>
</organism>
<dbReference type="WBParaSite" id="NBR_0001721801-mRNA-1">
    <property type="protein sequence ID" value="NBR_0001721801-mRNA-1"/>
    <property type="gene ID" value="NBR_0001721801"/>
</dbReference>
<protein>
    <submittedName>
        <fullName evidence="2 4">Uncharacterized protein</fullName>
    </submittedName>
</protein>